<sequence length="469" mass="52660">MGSKFETRLLGELCHEITVGFVGTMTNEYIENGIPFLRSKNIEEYDVKWDDMKYVSSAFHKKLSKSVLKPGDVAIVRTGKPGTTCVIPNDLREANCSDIVIARVNNELLCPHYLSYFMNAMAHGQVNAHIVGAVQQHFNVSSAKKLEIPLPSRVKQTKIVQVLKTLDDKLKLNRQINQTLEQMAQTLFKSWFVDFDPVVDNALDAGFFEQDLAFSDELLRRVEVRKAVRESDNFKPLSEDIRRLFPNAFEECAEPALGLGGWMPKGWMSKSISDAIFINPKVNLAKDTVAKFVDMKALSTSGYSIEEVSEKPFSGGMKFQNNDILLARITPCLENGKTGIVDFLSENEAGFGSTEFIILRGNKNIHYSYIACLARYESFRQHVIQSMVGSSGRQRVQNGCFNDYKIAVPSGEVMNRFADIVSPSFKKLTQNTNESRSLTKLRDTLLPKLISGELSLSDIKIDIPEETLI</sequence>
<dbReference type="CDD" id="cd17246">
    <property type="entry name" value="RMtype1_S_SonII-TRD2-CR2_like"/>
    <property type="match status" value="1"/>
</dbReference>
<dbReference type="Proteomes" id="UP000254191">
    <property type="component" value="Unassembled WGS sequence"/>
</dbReference>
<dbReference type="InterPro" id="IPR044946">
    <property type="entry name" value="Restrct_endonuc_typeI_TRD_sf"/>
</dbReference>
<keyword evidence="2" id="KW-0680">Restriction system</keyword>
<organism evidence="5 6">
    <name type="scientific">Proteus mirabilis</name>
    <dbReference type="NCBI Taxonomy" id="584"/>
    <lineage>
        <taxon>Bacteria</taxon>
        <taxon>Pseudomonadati</taxon>
        <taxon>Pseudomonadota</taxon>
        <taxon>Gammaproteobacteria</taxon>
        <taxon>Enterobacterales</taxon>
        <taxon>Morganellaceae</taxon>
        <taxon>Proteus</taxon>
    </lineage>
</organism>
<dbReference type="REBASE" id="409712">
    <property type="entry name" value="S.Pmi11938I"/>
</dbReference>
<dbReference type="PANTHER" id="PTHR30408:SF13">
    <property type="entry name" value="TYPE I RESTRICTION ENZYME HINDI SPECIFICITY SUBUNIT"/>
    <property type="match status" value="1"/>
</dbReference>
<dbReference type="InterPro" id="IPR000055">
    <property type="entry name" value="Restrct_endonuc_typeI_TRD"/>
</dbReference>
<evidence type="ECO:0000256" key="1">
    <source>
        <dbReference type="ARBA" id="ARBA00010923"/>
    </source>
</evidence>
<dbReference type="Gene3D" id="3.90.220.20">
    <property type="entry name" value="DNA methylase specificity domains"/>
    <property type="match status" value="2"/>
</dbReference>
<evidence type="ECO:0000256" key="3">
    <source>
        <dbReference type="ARBA" id="ARBA00023125"/>
    </source>
</evidence>
<dbReference type="GO" id="GO:0003677">
    <property type="term" value="F:DNA binding"/>
    <property type="evidence" value="ECO:0007669"/>
    <property type="project" value="UniProtKB-KW"/>
</dbReference>
<dbReference type="Pfam" id="PF01420">
    <property type="entry name" value="Methylase_S"/>
    <property type="match status" value="1"/>
</dbReference>
<evidence type="ECO:0000259" key="4">
    <source>
        <dbReference type="Pfam" id="PF01420"/>
    </source>
</evidence>
<dbReference type="EMBL" id="UGTS01000006">
    <property type="protein sequence ID" value="SUC39682.1"/>
    <property type="molecule type" value="Genomic_DNA"/>
</dbReference>
<accession>A0A379GFF7</accession>
<dbReference type="PANTHER" id="PTHR30408">
    <property type="entry name" value="TYPE-1 RESTRICTION ENZYME ECOKI SPECIFICITY PROTEIN"/>
    <property type="match status" value="1"/>
</dbReference>
<comment type="similarity">
    <text evidence="1">Belongs to the type-I restriction system S methylase family.</text>
</comment>
<reference evidence="5 6" key="1">
    <citation type="submission" date="2018-06" db="EMBL/GenBank/DDBJ databases">
        <authorList>
            <consortium name="Pathogen Informatics"/>
            <person name="Doyle S."/>
        </authorList>
    </citation>
    <scope>NUCLEOTIDE SEQUENCE [LARGE SCALE GENOMIC DNA]</scope>
    <source>
        <strain evidence="5 6">NCTC11938</strain>
    </source>
</reference>
<evidence type="ECO:0000256" key="2">
    <source>
        <dbReference type="ARBA" id="ARBA00022747"/>
    </source>
</evidence>
<evidence type="ECO:0000313" key="5">
    <source>
        <dbReference type="EMBL" id="SUC39682.1"/>
    </source>
</evidence>
<gene>
    <name evidence="5" type="ORF">NCTC11938_03943</name>
</gene>
<dbReference type="AlphaFoldDB" id="A0A379GFF7"/>
<proteinExistence type="inferred from homology"/>
<dbReference type="SUPFAM" id="SSF116734">
    <property type="entry name" value="DNA methylase specificity domain"/>
    <property type="match status" value="2"/>
</dbReference>
<dbReference type="InterPro" id="IPR052021">
    <property type="entry name" value="Type-I_RS_S_subunit"/>
</dbReference>
<evidence type="ECO:0000313" key="6">
    <source>
        <dbReference type="Proteomes" id="UP000254191"/>
    </source>
</evidence>
<protein>
    <submittedName>
        <fullName evidence="5">EcoKI restriction-modification system protein HsdS</fullName>
    </submittedName>
</protein>
<name>A0A379GFF7_PROMI</name>
<dbReference type="CDD" id="cd17260">
    <property type="entry name" value="RMtype1_S_EcoEI-TRD1-CR1_like"/>
    <property type="match status" value="1"/>
</dbReference>
<feature type="domain" description="Type I restriction modification DNA specificity" evidence="4">
    <location>
        <begin position="28"/>
        <end position="182"/>
    </location>
</feature>
<keyword evidence="3" id="KW-0238">DNA-binding</keyword>
<dbReference type="GO" id="GO:0009307">
    <property type="term" value="P:DNA restriction-modification system"/>
    <property type="evidence" value="ECO:0007669"/>
    <property type="project" value="UniProtKB-KW"/>
</dbReference>